<feature type="region of interest" description="Disordered" evidence="1">
    <location>
        <begin position="16"/>
        <end position="35"/>
    </location>
</feature>
<accession>A0AAN8VIZ9</accession>
<protein>
    <submittedName>
        <fullName evidence="2">Uncharacterized protein</fullName>
    </submittedName>
</protein>
<feature type="compositionally biased region" description="Acidic residues" evidence="1">
    <location>
        <begin position="21"/>
        <end position="35"/>
    </location>
</feature>
<keyword evidence="3" id="KW-1185">Reference proteome</keyword>
<organism evidence="2 3">
    <name type="scientific">Dillenia turbinata</name>
    <dbReference type="NCBI Taxonomy" id="194707"/>
    <lineage>
        <taxon>Eukaryota</taxon>
        <taxon>Viridiplantae</taxon>
        <taxon>Streptophyta</taxon>
        <taxon>Embryophyta</taxon>
        <taxon>Tracheophyta</taxon>
        <taxon>Spermatophyta</taxon>
        <taxon>Magnoliopsida</taxon>
        <taxon>eudicotyledons</taxon>
        <taxon>Gunneridae</taxon>
        <taxon>Pentapetalae</taxon>
        <taxon>Dilleniales</taxon>
        <taxon>Dilleniaceae</taxon>
        <taxon>Dillenia</taxon>
    </lineage>
</organism>
<reference evidence="2 3" key="1">
    <citation type="submission" date="2023-12" db="EMBL/GenBank/DDBJ databases">
        <title>A high-quality genome assembly for Dillenia turbinata (Dilleniales).</title>
        <authorList>
            <person name="Chanderbali A."/>
        </authorList>
    </citation>
    <scope>NUCLEOTIDE SEQUENCE [LARGE SCALE GENOMIC DNA]</scope>
    <source>
        <strain evidence="2">LSX21</strain>
        <tissue evidence="2">Leaf</tissue>
    </source>
</reference>
<dbReference type="Proteomes" id="UP001370490">
    <property type="component" value="Unassembled WGS sequence"/>
</dbReference>
<gene>
    <name evidence="2" type="ORF">RJ641_035280</name>
</gene>
<sequence length="179" mass="20262">MKHANLLKQRPLGKNYVSGSEIDEDCSDGLERDPDDDDLMSFLGSDSEIMEGVRKFCHVIESESSDFASGKKLHLPELFHKEITMIDDHFNLWNIRFHYWKQSSGAFKLKTEKSFDACVGPCFNVNHGLQLSLETRFKVLSIILTGKGNIKACSGENNRAEVKKIKLFGRVLHCQNATP</sequence>
<name>A0AAN8VIZ9_9MAGN</name>
<comment type="caution">
    <text evidence="2">The sequence shown here is derived from an EMBL/GenBank/DDBJ whole genome shotgun (WGS) entry which is preliminary data.</text>
</comment>
<dbReference type="EMBL" id="JBAMMX010000008">
    <property type="protein sequence ID" value="KAK6935125.1"/>
    <property type="molecule type" value="Genomic_DNA"/>
</dbReference>
<proteinExistence type="predicted"/>
<evidence type="ECO:0000313" key="3">
    <source>
        <dbReference type="Proteomes" id="UP001370490"/>
    </source>
</evidence>
<evidence type="ECO:0000256" key="1">
    <source>
        <dbReference type="SAM" id="MobiDB-lite"/>
    </source>
</evidence>
<dbReference type="AlphaFoldDB" id="A0AAN8VIZ9"/>
<evidence type="ECO:0000313" key="2">
    <source>
        <dbReference type="EMBL" id="KAK6935125.1"/>
    </source>
</evidence>